<dbReference type="EC" id="2.4.2.17" evidence="4 11"/>
<dbReference type="GO" id="GO:0000105">
    <property type="term" value="P:L-histidine biosynthetic process"/>
    <property type="evidence" value="ECO:0007669"/>
    <property type="project" value="UniProtKB-UniRule"/>
</dbReference>
<dbReference type="Gene3D" id="3.30.70.120">
    <property type="match status" value="1"/>
</dbReference>
<comment type="subcellular location">
    <subcellularLocation>
        <location evidence="11">Cytoplasm</location>
    </subcellularLocation>
</comment>
<feature type="domain" description="ATP phosphoribosyltransferase catalytic" evidence="12">
    <location>
        <begin position="49"/>
        <end position="199"/>
    </location>
</feature>
<evidence type="ECO:0000256" key="11">
    <source>
        <dbReference type="HAMAP-Rule" id="MF_00079"/>
    </source>
</evidence>
<evidence type="ECO:0000259" key="13">
    <source>
        <dbReference type="Pfam" id="PF08029"/>
    </source>
</evidence>
<evidence type="ECO:0000256" key="4">
    <source>
        <dbReference type="ARBA" id="ARBA00011946"/>
    </source>
</evidence>
<dbReference type="Gene3D" id="3.40.190.10">
    <property type="entry name" value="Periplasmic binding protein-like II"/>
    <property type="match status" value="2"/>
</dbReference>
<evidence type="ECO:0000313" key="15">
    <source>
        <dbReference type="Proteomes" id="UP000270299"/>
    </source>
</evidence>
<keyword evidence="11" id="KW-0067">ATP-binding</keyword>
<protein>
    <recommendedName>
        <fullName evidence="5 11">ATP phosphoribosyltransferase</fullName>
        <shortName evidence="11">ATP-PRT</shortName>
        <shortName evidence="11">ATP-PRTase</shortName>
        <ecNumber evidence="4 11">2.4.2.17</ecNumber>
    </recommendedName>
</protein>
<comment type="cofactor">
    <cofactor evidence="11">
        <name>Mg(2+)</name>
        <dbReference type="ChEBI" id="CHEBI:18420"/>
    </cofactor>
</comment>
<comment type="caution">
    <text evidence="14">The sequence shown here is derived from an EMBL/GenBank/DDBJ whole genome shotgun (WGS) entry which is preliminary data.</text>
</comment>
<dbReference type="PROSITE" id="PS01316">
    <property type="entry name" value="ATP_P_PHORIBOSYLTR"/>
    <property type="match status" value="1"/>
</dbReference>
<keyword evidence="7 11" id="KW-0328">Glycosyltransferase</keyword>
<name>A0A3L6ZX87_9MICO</name>
<dbReference type="EMBL" id="RCUV01000005">
    <property type="protein sequence ID" value="RLP72519.1"/>
    <property type="molecule type" value="Genomic_DNA"/>
</dbReference>
<dbReference type="PANTHER" id="PTHR21403:SF8">
    <property type="entry name" value="ATP PHOSPHORIBOSYLTRANSFERASE"/>
    <property type="match status" value="1"/>
</dbReference>
<evidence type="ECO:0000256" key="6">
    <source>
        <dbReference type="ARBA" id="ARBA00022605"/>
    </source>
</evidence>
<comment type="function">
    <text evidence="10 11">Catalyzes the condensation of ATP and 5-phosphoribose 1-diphosphate to form N'-(5'-phosphoribosyl)-ATP (PR-ATP). Has a crucial role in the pathway because the rate of histidine biosynthesis seems to be controlled primarily by regulation of HisG enzymatic activity.</text>
</comment>
<keyword evidence="11" id="KW-0460">Magnesium</keyword>
<keyword evidence="11" id="KW-0963">Cytoplasm</keyword>
<dbReference type="GO" id="GO:0003879">
    <property type="term" value="F:ATP phosphoribosyltransferase activity"/>
    <property type="evidence" value="ECO:0007669"/>
    <property type="project" value="UniProtKB-UniRule"/>
</dbReference>
<gene>
    <name evidence="11" type="primary">hisG</name>
    <name evidence="14" type="ORF">D9V29_05090</name>
</gene>
<dbReference type="PANTHER" id="PTHR21403">
    <property type="entry name" value="ATP PHOSPHORIBOSYLTRANSFERASE ATP-PRTASE"/>
    <property type="match status" value="1"/>
</dbReference>
<dbReference type="AlphaFoldDB" id="A0A3L6ZX87"/>
<dbReference type="InterPro" id="IPR013115">
    <property type="entry name" value="HisG_C"/>
</dbReference>
<dbReference type="GO" id="GO:0000287">
    <property type="term" value="F:magnesium ion binding"/>
    <property type="evidence" value="ECO:0007669"/>
    <property type="project" value="UniProtKB-UniRule"/>
</dbReference>
<comment type="activity regulation">
    <text evidence="11">Feedback inhibited by histidine.</text>
</comment>
<dbReference type="InterPro" id="IPR011322">
    <property type="entry name" value="N-reg_PII-like_a/b"/>
</dbReference>
<keyword evidence="15" id="KW-1185">Reference proteome</keyword>
<sequence length="279" mass="29689">MLRIAVPNKGSLSETAAQMLSEAGYAGRRDPKELHLLDAPNGVEFFFLRPRDIATYVGSGALDVGVTGRDLLLDSGSEASEIESLGFGDSTFRFAGPTGRFADLSDLAGHRVATSYPGLVGRFLAEHNVDVTLVSLDGAVESAVQLGVADAVADVVSTGTTLRKAGLDIFGPVILESTAVLIGAPEEKPGLETLRRRLQGVLVARRFVIMDYDLPAHLLDEATAIAGGIESPTVSPLRDKDWVAVRVMIPRERTNQIMDALYEIGARAILVSAIHAARL</sequence>
<evidence type="ECO:0000313" key="14">
    <source>
        <dbReference type="EMBL" id="RLP72519.1"/>
    </source>
</evidence>
<feature type="domain" description="Histidine biosynthesis HisG C-terminal" evidence="13">
    <location>
        <begin position="204"/>
        <end position="275"/>
    </location>
</feature>
<proteinExistence type="inferred from homology"/>
<keyword evidence="11" id="KW-0547">Nucleotide-binding</keyword>
<keyword evidence="11" id="KW-0479">Metal-binding</keyword>
<dbReference type="OrthoDB" id="9801867at2"/>
<dbReference type="Pfam" id="PF08029">
    <property type="entry name" value="HisG_C"/>
    <property type="match status" value="1"/>
</dbReference>
<evidence type="ECO:0000259" key="12">
    <source>
        <dbReference type="Pfam" id="PF01634"/>
    </source>
</evidence>
<accession>A0A3L6ZX87</accession>
<dbReference type="InterPro" id="IPR020621">
    <property type="entry name" value="ATP-PRT_HisG_long"/>
</dbReference>
<dbReference type="InterPro" id="IPR013820">
    <property type="entry name" value="ATP_PRibTrfase_cat"/>
</dbReference>
<comment type="similarity">
    <text evidence="3 11">Belongs to the ATP phosphoribosyltransferase family. Long subfamily.</text>
</comment>
<dbReference type="InterPro" id="IPR018198">
    <property type="entry name" value="ATP_PRibTrfase_CS"/>
</dbReference>
<dbReference type="GO" id="GO:0005524">
    <property type="term" value="F:ATP binding"/>
    <property type="evidence" value="ECO:0007669"/>
    <property type="project" value="UniProtKB-KW"/>
</dbReference>
<dbReference type="SUPFAM" id="SSF53850">
    <property type="entry name" value="Periplasmic binding protein-like II"/>
    <property type="match status" value="1"/>
</dbReference>
<evidence type="ECO:0000256" key="7">
    <source>
        <dbReference type="ARBA" id="ARBA00022676"/>
    </source>
</evidence>
<keyword evidence="8 11" id="KW-0808">Transferase</keyword>
<evidence type="ECO:0000256" key="3">
    <source>
        <dbReference type="ARBA" id="ARBA00007955"/>
    </source>
</evidence>
<comment type="pathway">
    <text evidence="2 11">Amino-acid biosynthesis; L-histidine biosynthesis; L-histidine from 5-phospho-alpha-D-ribose 1-diphosphate: step 1/9.</text>
</comment>
<evidence type="ECO:0000256" key="5">
    <source>
        <dbReference type="ARBA" id="ARBA00020998"/>
    </source>
</evidence>
<keyword evidence="6 11" id="KW-0028">Amino-acid biosynthesis</keyword>
<dbReference type="RefSeq" id="WP_121672238.1">
    <property type="nucleotide sequence ID" value="NZ_BMXM01000001.1"/>
</dbReference>
<dbReference type="HAMAP" id="MF_00079">
    <property type="entry name" value="HisG_Long"/>
    <property type="match status" value="1"/>
</dbReference>
<dbReference type="SUPFAM" id="SSF54913">
    <property type="entry name" value="GlnB-like"/>
    <property type="match status" value="1"/>
</dbReference>
<dbReference type="Pfam" id="PF01634">
    <property type="entry name" value="HisG"/>
    <property type="match status" value="1"/>
</dbReference>
<comment type="catalytic activity">
    <reaction evidence="1 11">
        <text>1-(5-phospho-beta-D-ribosyl)-ATP + diphosphate = 5-phospho-alpha-D-ribose 1-diphosphate + ATP</text>
        <dbReference type="Rhea" id="RHEA:18473"/>
        <dbReference type="ChEBI" id="CHEBI:30616"/>
        <dbReference type="ChEBI" id="CHEBI:33019"/>
        <dbReference type="ChEBI" id="CHEBI:58017"/>
        <dbReference type="ChEBI" id="CHEBI:73183"/>
        <dbReference type="EC" id="2.4.2.17"/>
    </reaction>
</comment>
<dbReference type="InterPro" id="IPR001348">
    <property type="entry name" value="ATP_PRibTrfase_HisG"/>
</dbReference>
<keyword evidence="9 11" id="KW-0368">Histidine biosynthesis</keyword>
<dbReference type="GO" id="GO:0005737">
    <property type="term" value="C:cytoplasm"/>
    <property type="evidence" value="ECO:0007669"/>
    <property type="project" value="UniProtKB-SubCell"/>
</dbReference>
<evidence type="ECO:0000256" key="9">
    <source>
        <dbReference type="ARBA" id="ARBA00023102"/>
    </source>
</evidence>
<evidence type="ECO:0000256" key="8">
    <source>
        <dbReference type="ARBA" id="ARBA00022679"/>
    </source>
</evidence>
<reference evidence="14 15" key="1">
    <citation type="submission" date="2018-10" db="EMBL/GenBank/DDBJ databases">
        <authorList>
            <person name="Li J."/>
        </authorList>
    </citation>
    <scope>NUCLEOTIDE SEQUENCE [LARGE SCALE GENOMIC DNA]</scope>
    <source>
        <strain evidence="14 15">CCTCC AB209002</strain>
    </source>
</reference>
<dbReference type="Proteomes" id="UP000270299">
    <property type="component" value="Unassembled WGS sequence"/>
</dbReference>
<evidence type="ECO:0000256" key="10">
    <source>
        <dbReference type="ARBA" id="ARBA00024861"/>
    </source>
</evidence>
<dbReference type="InterPro" id="IPR015867">
    <property type="entry name" value="N-reg_PII/ATP_PRibTrfase_C"/>
</dbReference>
<organism evidence="14 15">
    <name type="scientific">Mycetocola manganoxydans</name>
    <dbReference type="NCBI Taxonomy" id="699879"/>
    <lineage>
        <taxon>Bacteria</taxon>
        <taxon>Bacillati</taxon>
        <taxon>Actinomycetota</taxon>
        <taxon>Actinomycetes</taxon>
        <taxon>Micrococcales</taxon>
        <taxon>Microbacteriaceae</taxon>
        <taxon>Mycetocola</taxon>
    </lineage>
</organism>
<evidence type="ECO:0000256" key="1">
    <source>
        <dbReference type="ARBA" id="ARBA00000915"/>
    </source>
</evidence>
<evidence type="ECO:0000256" key="2">
    <source>
        <dbReference type="ARBA" id="ARBA00004667"/>
    </source>
</evidence>
<dbReference type="NCBIfam" id="TIGR00070">
    <property type="entry name" value="hisG"/>
    <property type="match status" value="1"/>
</dbReference>
<dbReference type="UniPathway" id="UPA00031">
    <property type="reaction ID" value="UER00006"/>
</dbReference>
<dbReference type="NCBIfam" id="TIGR03455">
    <property type="entry name" value="HisG_C-term"/>
    <property type="match status" value="1"/>
</dbReference>